<gene>
    <name evidence="1" type="ORF">P775_12980</name>
</gene>
<accession>A0A2G8RDX1</accession>
<organism evidence="1 2">
    <name type="scientific">Puniceibacterium antarcticum</name>
    <dbReference type="NCBI Taxonomy" id="1206336"/>
    <lineage>
        <taxon>Bacteria</taxon>
        <taxon>Pseudomonadati</taxon>
        <taxon>Pseudomonadota</taxon>
        <taxon>Alphaproteobacteria</taxon>
        <taxon>Rhodobacterales</taxon>
        <taxon>Paracoccaceae</taxon>
        <taxon>Puniceibacterium</taxon>
    </lineage>
</organism>
<dbReference type="EMBL" id="AWWI01000087">
    <property type="protein sequence ID" value="PIL19759.1"/>
    <property type="molecule type" value="Genomic_DNA"/>
</dbReference>
<sequence>MPLERFLGQVSLIEYKPWPIFTPVAFDVPFRDTSKVADGSLYPERVRESRPAHKARCLWKWFILEESWAKIVQSHRSKIHQISRKSQLNGCEGRKRHYRGFCRKSIVRVEKP</sequence>
<evidence type="ECO:0000313" key="2">
    <source>
        <dbReference type="Proteomes" id="UP000231259"/>
    </source>
</evidence>
<evidence type="ECO:0000313" key="1">
    <source>
        <dbReference type="EMBL" id="PIL19759.1"/>
    </source>
</evidence>
<name>A0A2G8RDX1_9RHOB</name>
<dbReference type="Proteomes" id="UP000231259">
    <property type="component" value="Unassembled WGS sequence"/>
</dbReference>
<comment type="caution">
    <text evidence="1">The sequence shown here is derived from an EMBL/GenBank/DDBJ whole genome shotgun (WGS) entry which is preliminary data.</text>
</comment>
<reference evidence="1 2" key="1">
    <citation type="submission" date="2013-09" db="EMBL/GenBank/DDBJ databases">
        <title>Genome sequencing of Phaeobacter antarcticus sp. nov. SM1211.</title>
        <authorList>
            <person name="Zhang X.-Y."/>
            <person name="Liu C."/>
            <person name="Chen X.-L."/>
            <person name="Xie B.-B."/>
            <person name="Qin Q.-L."/>
            <person name="Rong J.-C."/>
            <person name="Zhang Y.-Z."/>
        </authorList>
    </citation>
    <scope>NUCLEOTIDE SEQUENCE [LARGE SCALE GENOMIC DNA]</scope>
    <source>
        <strain evidence="1 2">SM1211</strain>
    </source>
</reference>
<protein>
    <submittedName>
        <fullName evidence="1">Uncharacterized protein</fullName>
    </submittedName>
</protein>
<keyword evidence="2" id="KW-1185">Reference proteome</keyword>
<dbReference type="AlphaFoldDB" id="A0A2G8RDX1"/>
<proteinExistence type="predicted"/>